<organism evidence="1 2">
    <name type="scientific">Brevibacterium sediminis</name>
    <dbReference type="NCBI Taxonomy" id="1857024"/>
    <lineage>
        <taxon>Bacteria</taxon>
        <taxon>Bacillati</taxon>
        <taxon>Actinomycetota</taxon>
        <taxon>Actinomycetes</taxon>
        <taxon>Micrococcales</taxon>
        <taxon>Brevibacteriaceae</taxon>
        <taxon>Brevibacterium</taxon>
    </lineage>
</organism>
<dbReference type="EMBL" id="BMJG01000030">
    <property type="protein sequence ID" value="GGC51050.1"/>
    <property type="molecule type" value="Genomic_DNA"/>
</dbReference>
<evidence type="ECO:0000313" key="2">
    <source>
        <dbReference type="Proteomes" id="UP000632322"/>
    </source>
</evidence>
<keyword evidence="2" id="KW-1185">Reference proteome</keyword>
<name>A0ABQ1N1J1_9MICO</name>
<gene>
    <name evidence="1" type="ORF">GCM10010974_36400</name>
</gene>
<reference evidence="2" key="1">
    <citation type="journal article" date="2019" name="Int. J. Syst. Evol. Microbiol.">
        <title>The Global Catalogue of Microorganisms (GCM) 10K type strain sequencing project: providing services to taxonomists for standard genome sequencing and annotation.</title>
        <authorList>
            <consortium name="The Broad Institute Genomics Platform"/>
            <consortium name="The Broad Institute Genome Sequencing Center for Infectious Disease"/>
            <person name="Wu L."/>
            <person name="Ma J."/>
        </authorList>
    </citation>
    <scope>NUCLEOTIDE SEQUENCE [LARGE SCALE GENOMIC DNA]</scope>
    <source>
        <strain evidence="2">CGMCC 1.15472</strain>
    </source>
</reference>
<protein>
    <submittedName>
        <fullName evidence="1">Uncharacterized protein</fullName>
    </submittedName>
</protein>
<accession>A0ABQ1N1J1</accession>
<dbReference type="Proteomes" id="UP000632322">
    <property type="component" value="Unassembled WGS sequence"/>
</dbReference>
<comment type="caution">
    <text evidence="1">The sequence shown here is derived from an EMBL/GenBank/DDBJ whole genome shotgun (WGS) entry which is preliminary data.</text>
</comment>
<sequence>MPDGWIIDFAMMGLEDAMAYPAALDIVRDRVKPVRDSNRRKARRERWWRFGEANPGMRAAIAPRYLLSSPFIRQDRKRSLA</sequence>
<proteinExistence type="predicted"/>
<evidence type="ECO:0000313" key="1">
    <source>
        <dbReference type="EMBL" id="GGC51050.1"/>
    </source>
</evidence>